<comment type="subcellular location">
    <subcellularLocation>
        <location evidence="10">Cytoplasm</location>
    </subcellularLocation>
</comment>
<feature type="domain" description="MnmC-like methyltransferase" evidence="12">
    <location>
        <begin position="101"/>
        <end position="205"/>
    </location>
</feature>
<evidence type="ECO:0000256" key="8">
    <source>
        <dbReference type="ARBA" id="ARBA00023002"/>
    </source>
</evidence>
<dbReference type="InterPro" id="IPR036188">
    <property type="entry name" value="FAD/NAD-bd_sf"/>
</dbReference>
<evidence type="ECO:0000256" key="6">
    <source>
        <dbReference type="ARBA" id="ARBA00022694"/>
    </source>
</evidence>
<dbReference type="PANTHER" id="PTHR13847">
    <property type="entry name" value="SARCOSINE DEHYDROGENASE-RELATED"/>
    <property type="match status" value="1"/>
</dbReference>
<dbReference type="InterPro" id="IPR029063">
    <property type="entry name" value="SAM-dependent_MTases_sf"/>
</dbReference>
<keyword evidence="2 10" id="KW-0489">Methyltransferase</keyword>
<evidence type="ECO:0000313" key="14">
    <source>
        <dbReference type="Proteomes" id="UP001267407"/>
    </source>
</evidence>
<evidence type="ECO:0000256" key="7">
    <source>
        <dbReference type="ARBA" id="ARBA00022827"/>
    </source>
</evidence>
<protein>
    <recommendedName>
        <fullName evidence="10">tRNA 5-methylaminomethyl-2-thiouridine biosynthesis bifunctional protein MnmC</fullName>
        <shortName evidence="10">tRNA mnm(5)s(2)U biosynthesis bifunctional protein</shortName>
    </recommendedName>
    <domain>
        <recommendedName>
            <fullName evidence="10">tRNA (mnm(5)s(2)U34)-methyltransferase</fullName>
            <ecNumber evidence="10">2.1.1.61</ecNumber>
        </recommendedName>
    </domain>
    <domain>
        <recommendedName>
            <fullName evidence="10">FAD-dependent cmnm(5)s(2)U34 oxidoreductase</fullName>
            <ecNumber evidence="10">1.5.-.-</ecNumber>
        </recommendedName>
    </domain>
</protein>
<evidence type="ECO:0000256" key="3">
    <source>
        <dbReference type="ARBA" id="ARBA00022630"/>
    </source>
</evidence>
<dbReference type="EC" id="1.5.-.-" evidence="10"/>
<dbReference type="RefSeq" id="WP_310966041.1">
    <property type="nucleotide sequence ID" value="NZ_JAVMBO010000010.1"/>
</dbReference>
<evidence type="ECO:0000259" key="12">
    <source>
        <dbReference type="Pfam" id="PF05430"/>
    </source>
</evidence>
<dbReference type="GO" id="GO:0032259">
    <property type="term" value="P:methylation"/>
    <property type="evidence" value="ECO:0007669"/>
    <property type="project" value="UniProtKB-KW"/>
</dbReference>
<keyword evidence="1 10" id="KW-0963">Cytoplasm</keyword>
<dbReference type="Pfam" id="PF05430">
    <property type="entry name" value="Methyltransf_30"/>
    <property type="match status" value="1"/>
</dbReference>
<evidence type="ECO:0000256" key="9">
    <source>
        <dbReference type="ARBA" id="ARBA00023268"/>
    </source>
</evidence>
<dbReference type="Pfam" id="PF01266">
    <property type="entry name" value="DAO"/>
    <property type="match status" value="1"/>
</dbReference>
<accession>A0ABU2HFY9</accession>
<dbReference type="InterPro" id="IPR006076">
    <property type="entry name" value="FAD-dep_OxRdtase"/>
</dbReference>
<evidence type="ECO:0000256" key="5">
    <source>
        <dbReference type="ARBA" id="ARBA00022691"/>
    </source>
</evidence>
<feature type="region of interest" description="tRNA (mnm(5)s(2)U34)-methyltransferase" evidence="10">
    <location>
        <begin position="1"/>
        <end position="237"/>
    </location>
</feature>
<comment type="caution">
    <text evidence="13">The sequence shown here is derived from an EMBL/GenBank/DDBJ whole genome shotgun (WGS) entry which is preliminary data.</text>
</comment>
<dbReference type="Proteomes" id="UP001267407">
    <property type="component" value="Unassembled WGS sequence"/>
</dbReference>
<organism evidence="13 14">
    <name type="scientific">Marinobacter xiaoshiensis</name>
    <dbReference type="NCBI Taxonomy" id="3073652"/>
    <lineage>
        <taxon>Bacteria</taxon>
        <taxon>Pseudomonadati</taxon>
        <taxon>Pseudomonadota</taxon>
        <taxon>Gammaproteobacteria</taxon>
        <taxon>Pseudomonadales</taxon>
        <taxon>Marinobacteraceae</taxon>
        <taxon>Marinobacter</taxon>
    </lineage>
</organism>
<keyword evidence="9 10" id="KW-0511">Multifunctional enzyme</keyword>
<evidence type="ECO:0000259" key="11">
    <source>
        <dbReference type="Pfam" id="PF01266"/>
    </source>
</evidence>
<dbReference type="Gene3D" id="3.50.50.60">
    <property type="entry name" value="FAD/NAD(P)-binding domain"/>
    <property type="match status" value="1"/>
</dbReference>
<dbReference type="Gene3D" id="3.30.9.10">
    <property type="entry name" value="D-Amino Acid Oxidase, subunit A, domain 2"/>
    <property type="match status" value="1"/>
</dbReference>
<evidence type="ECO:0000256" key="2">
    <source>
        <dbReference type="ARBA" id="ARBA00022603"/>
    </source>
</evidence>
<evidence type="ECO:0000313" key="13">
    <source>
        <dbReference type="EMBL" id="MDS1309994.1"/>
    </source>
</evidence>
<dbReference type="NCBIfam" id="TIGR03197">
    <property type="entry name" value="MnmC_Cterm"/>
    <property type="match status" value="1"/>
</dbReference>
<dbReference type="InterPro" id="IPR017610">
    <property type="entry name" value="tRNA_S-uridine_synth_MnmC_C"/>
</dbReference>
<evidence type="ECO:0000256" key="1">
    <source>
        <dbReference type="ARBA" id="ARBA00022490"/>
    </source>
</evidence>
<comment type="similarity">
    <text evidence="10">In the C-terminal section; belongs to the DAO family.</text>
</comment>
<dbReference type="Gene3D" id="3.40.50.150">
    <property type="entry name" value="Vaccinia Virus protein VP39"/>
    <property type="match status" value="1"/>
</dbReference>
<comment type="cofactor">
    <cofactor evidence="10">
        <name>FAD</name>
        <dbReference type="ChEBI" id="CHEBI:57692"/>
    </cofactor>
</comment>
<dbReference type="InterPro" id="IPR008471">
    <property type="entry name" value="MnmC-like_methylTransf"/>
</dbReference>
<reference evidence="13" key="1">
    <citation type="submission" date="2023-09" db="EMBL/GenBank/DDBJ databases">
        <title>Marinobacter sediminicola sp. nov. and Marinobacter maritimum sp. nov., isolated from marine sediment.</title>
        <authorList>
            <person name="An J."/>
        </authorList>
    </citation>
    <scope>NUCLEOTIDE SEQUENCE</scope>
    <source>
        <strain evidence="13">F60267</strain>
    </source>
</reference>
<dbReference type="GO" id="GO:0004808">
    <property type="term" value="F:tRNA (5-methylaminomethyl-2-thiouridylate)(34)-methyltransferase activity"/>
    <property type="evidence" value="ECO:0007669"/>
    <property type="project" value="UniProtKB-EC"/>
</dbReference>
<feature type="domain" description="FAD dependent oxidoreductase" evidence="11">
    <location>
        <begin position="243"/>
        <end position="594"/>
    </location>
</feature>
<evidence type="ECO:0000256" key="10">
    <source>
        <dbReference type="HAMAP-Rule" id="MF_01102"/>
    </source>
</evidence>
<dbReference type="EC" id="2.1.1.61" evidence="10"/>
<dbReference type="SUPFAM" id="SSF51905">
    <property type="entry name" value="FAD/NAD(P)-binding domain"/>
    <property type="match status" value="1"/>
</dbReference>
<sequence>MNRSPVPPAITPAEMSWFDGMSESSQAYIELNQLPARFSEVPEAGHFVVAENCFGSGLNFLATWQAWQAFGPSHSATLHFVSAVPFPLSREDLEKVLSRWPELNNVSAELIANYPALIRGTHRLVLAGGSVRLTLIFGDTHKAYDTPSFMVDAWFLDDCSHAASGEVDPNKTIKHVCKHSKPGTTLAAVKANKAFQFALEEAGFHKISCDKPDVQPGSFSGVFQPEDQPSLTQGKSVESGFSVAVIGAGIAGCLLANNLAQRGYSVTLVDSANDAGSAASGNLQGAMYVKLGVEFNHQTQLALSALTFSQRYYRVHGGPFWHPTGLLQLAWNDNEQDRQRRFIERNQYPQDVLQQVSREKAEVLTGATLETGGLWFPGNGWLEPSNLCKALTVHPRIQKLFGCSIRQMAASGDEWLLFTPNTDSPNITANRVVICAGHLSPQLIPGSGTFRFKAIRGQVTHLPEPLATRHRAVICGARYLNPAHGLEGQQQAVIGATFDLHSHEPYPTTESHRENIRALSAMVPQMMPPHMASEDLPEQLGGRVGFRCTTHDYQPVAGPFYDEDGIVAAGLYLFTGLGSKGLTYAPLLAEFVADQVTGQPTALPESLAKKLATGRMHRPNVASS</sequence>
<comment type="catalytic activity">
    <reaction evidence="10">
        <text>5-aminomethyl-2-thiouridine(34) in tRNA + S-adenosyl-L-methionine = 5-methylaminomethyl-2-thiouridine(34) in tRNA + S-adenosyl-L-homocysteine + H(+)</text>
        <dbReference type="Rhea" id="RHEA:19569"/>
        <dbReference type="Rhea" id="RHEA-COMP:10195"/>
        <dbReference type="Rhea" id="RHEA-COMP:10197"/>
        <dbReference type="ChEBI" id="CHEBI:15378"/>
        <dbReference type="ChEBI" id="CHEBI:57856"/>
        <dbReference type="ChEBI" id="CHEBI:59789"/>
        <dbReference type="ChEBI" id="CHEBI:74454"/>
        <dbReference type="ChEBI" id="CHEBI:74455"/>
        <dbReference type="EC" id="2.1.1.61"/>
    </reaction>
</comment>
<name>A0ABU2HFY9_9GAMM</name>
<keyword evidence="8 10" id="KW-0560">Oxidoreductase</keyword>
<dbReference type="PANTHER" id="PTHR13847:SF283">
    <property type="entry name" value="TRNA 5-METHYLAMINOMETHYL-2-THIOURIDINE BIOSYNTHESIS BIFUNCTIONAL PROTEIN MNMC"/>
    <property type="match status" value="1"/>
</dbReference>
<comment type="similarity">
    <text evidence="10">In the N-terminal section; belongs to the methyltransferase superfamily. tRNA (mnm(5)s(2)U34)-methyltransferase family.</text>
</comment>
<feature type="region of interest" description="FAD-dependent cmnm(5)s(2)U34 oxidoreductase" evidence="10">
    <location>
        <begin position="246"/>
        <end position="624"/>
    </location>
</feature>
<gene>
    <name evidence="10 13" type="primary">mnmC</name>
    <name evidence="13" type="ORF">RKA07_07720</name>
</gene>
<evidence type="ECO:0000256" key="4">
    <source>
        <dbReference type="ARBA" id="ARBA00022679"/>
    </source>
</evidence>
<keyword evidence="3 10" id="KW-0285">Flavoprotein</keyword>
<keyword evidence="4 10" id="KW-0808">Transferase</keyword>
<keyword evidence="14" id="KW-1185">Reference proteome</keyword>
<keyword evidence="5 10" id="KW-0949">S-adenosyl-L-methionine</keyword>
<proteinExistence type="inferred from homology"/>
<dbReference type="HAMAP" id="MF_01102">
    <property type="entry name" value="MnmC"/>
    <property type="match status" value="1"/>
</dbReference>
<comment type="function">
    <text evidence="10">Catalyzes the last two steps in the biosynthesis of 5-methylaminomethyl-2-thiouridine (mnm(5)s(2)U) at the wobble position (U34) in tRNA. Catalyzes the FAD-dependent demodification of cmnm(5)s(2)U34 to nm(5)s(2)U34, followed by the transfer of a methyl group from S-adenosyl-L-methionine to nm(5)s(2)U34, to form mnm(5)s(2)U34.</text>
</comment>
<keyword evidence="6 10" id="KW-0819">tRNA processing</keyword>
<keyword evidence="7 10" id="KW-0274">FAD</keyword>
<dbReference type="EMBL" id="JAVMBO010000010">
    <property type="protein sequence ID" value="MDS1309994.1"/>
    <property type="molecule type" value="Genomic_DNA"/>
</dbReference>
<dbReference type="InterPro" id="IPR023032">
    <property type="entry name" value="tRNA_MAMT_biosynth_bifunc_MnmC"/>
</dbReference>